<proteinExistence type="predicted"/>
<keyword evidence="2" id="KW-1185">Reference proteome</keyword>
<dbReference type="Proteomes" id="UP001603857">
    <property type="component" value="Unassembled WGS sequence"/>
</dbReference>
<organism evidence="1 2">
    <name type="scientific">Flemingia macrophylla</name>
    <dbReference type="NCBI Taxonomy" id="520843"/>
    <lineage>
        <taxon>Eukaryota</taxon>
        <taxon>Viridiplantae</taxon>
        <taxon>Streptophyta</taxon>
        <taxon>Embryophyta</taxon>
        <taxon>Tracheophyta</taxon>
        <taxon>Spermatophyta</taxon>
        <taxon>Magnoliopsida</taxon>
        <taxon>eudicotyledons</taxon>
        <taxon>Gunneridae</taxon>
        <taxon>Pentapetalae</taxon>
        <taxon>rosids</taxon>
        <taxon>fabids</taxon>
        <taxon>Fabales</taxon>
        <taxon>Fabaceae</taxon>
        <taxon>Papilionoideae</taxon>
        <taxon>50 kb inversion clade</taxon>
        <taxon>NPAAA clade</taxon>
        <taxon>indigoferoid/millettioid clade</taxon>
        <taxon>Phaseoleae</taxon>
        <taxon>Flemingia</taxon>
    </lineage>
</organism>
<name>A0ABD1LL35_9FABA</name>
<evidence type="ECO:0000313" key="1">
    <source>
        <dbReference type="EMBL" id="KAL2324173.1"/>
    </source>
</evidence>
<sequence>MFFCWWNEMSERIVGARKEEGYQDGTFQDICIRLIGLHIEKGCMVSHVWIKVRTNATNAAKKAIIGHEEPK</sequence>
<gene>
    <name evidence="1" type="ORF">Fmac_023231</name>
</gene>
<protein>
    <submittedName>
        <fullName evidence="1">Uncharacterized protein</fullName>
    </submittedName>
</protein>
<evidence type="ECO:0000313" key="2">
    <source>
        <dbReference type="Proteomes" id="UP001603857"/>
    </source>
</evidence>
<reference evidence="1 2" key="1">
    <citation type="submission" date="2024-08" db="EMBL/GenBank/DDBJ databases">
        <title>Insights into the chromosomal genome structure of Flemingia macrophylla.</title>
        <authorList>
            <person name="Ding Y."/>
            <person name="Zhao Y."/>
            <person name="Bi W."/>
            <person name="Wu M."/>
            <person name="Zhao G."/>
            <person name="Gong Y."/>
            <person name="Li W."/>
            <person name="Zhang P."/>
        </authorList>
    </citation>
    <scope>NUCLEOTIDE SEQUENCE [LARGE SCALE GENOMIC DNA]</scope>
    <source>
        <strain evidence="1">DYQJB</strain>
        <tissue evidence="1">Leaf</tissue>
    </source>
</reference>
<comment type="caution">
    <text evidence="1">The sequence shown here is derived from an EMBL/GenBank/DDBJ whole genome shotgun (WGS) entry which is preliminary data.</text>
</comment>
<dbReference type="EMBL" id="JBGMDY010000008">
    <property type="protein sequence ID" value="KAL2324173.1"/>
    <property type="molecule type" value="Genomic_DNA"/>
</dbReference>
<dbReference type="AlphaFoldDB" id="A0ABD1LL35"/>
<accession>A0ABD1LL35</accession>